<comment type="caution">
    <text evidence="3">The sequence shown here is derived from an EMBL/GenBank/DDBJ whole genome shotgun (WGS) entry which is preliminary data.</text>
</comment>
<evidence type="ECO:0000256" key="1">
    <source>
        <dbReference type="SAM" id="Phobius"/>
    </source>
</evidence>
<dbReference type="EMBL" id="JAZHBO010000001">
    <property type="protein sequence ID" value="MEF2155454.1"/>
    <property type="molecule type" value="Genomic_DNA"/>
</dbReference>
<dbReference type="RefSeq" id="WP_331703495.1">
    <property type="nucleotide sequence ID" value="NZ_JAZHBO010000001.1"/>
</dbReference>
<dbReference type="InterPro" id="IPR002509">
    <property type="entry name" value="NODB_dom"/>
</dbReference>
<keyword evidence="4" id="KW-1185">Reference proteome</keyword>
<dbReference type="Proteomes" id="UP001356170">
    <property type="component" value="Unassembled WGS sequence"/>
</dbReference>
<keyword evidence="1" id="KW-0812">Transmembrane</keyword>
<dbReference type="InterPro" id="IPR011330">
    <property type="entry name" value="Glyco_hydro/deAcase_b/a-brl"/>
</dbReference>
<reference evidence="3 4" key="1">
    <citation type="submission" date="2024-01" db="EMBL/GenBank/DDBJ databases">
        <title>Novel species of the genus Luteimonas isolated from rivers.</title>
        <authorList>
            <person name="Lu H."/>
        </authorList>
    </citation>
    <scope>NUCLEOTIDE SEQUENCE [LARGE SCALE GENOMIC DNA]</scope>
    <source>
        <strain evidence="3 4">FXH3W</strain>
    </source>
</reference>
<keyword evidence="1" id="KW-0472">Membrane</keyword>
<organism evidence="3 4">
    <name type="scientific">Aquilutibacter rugosus</name>
    <dbReference type="NCBI Taxonomy" id="3115820"/>
    <lineage>
        <taxon>Bacteria</taxon>
        <taxon>Pseudomonadati</taxon>
        <taxon>Pseudomonadota</taxon>
        <taxon>Gammaproteobacteria</taxon>
        <taxon>Lysobacterales</taxon>
        <taxon>Lysobacteraceae</taxon>
        <taxon>Aquilutibacter</taxon>
    </lineage>
</organism>
<feature type="transmembrane region" description="Helical" evidence="1">
    <location>
        <begin position="20"/>
        <end position="40"/>
    </location>
</feature>
<dbReference type="Pfam" id="PF01522">
    <property type="entry name" value="Polysacc_deac_1"/>
    <property type="match status" value="1"/>
</dbReference>
<sequence>MNPSRQGSVIGTPKWRIPQWMLMPYLSVLGLVLPVLVYLLMMSHLGWRAPVFGDRAQSNAAAVAEGTVYLFVSETNKQYYDTIGGNYEVLVQPWRKYFKARGREYTEISDLDQVRPRANTVVILPSAIAIGADERRTLAGLQESGVSVLTTWASGTRNSDGEWTGWDFLQSLGIVVLGEREKLQGSGRQVTMSAETPLTLSQAPAQRVWLSPASEPMLRFRGDHIAARLTDWYRVETPGYPSEGAVVYTESRTSRTVGFAFAETSWDASLNLIYPTLDDALLWLQRQPMIALANWPNGYHAAQLVEMDTEHLFGAANALADMLKARGIPGTFFLLTSEAIKDPKTVRRLANDRFDIAYHGDIHIGFAKQSEAEQQNRLTLMRQQLASLDPALARSARGFRAPTEAYEPITERLLQKMGIRYHLVDPSRAEAALPFFLKAKDVSPDDELVVMPRTQRDDLNQLSLTQDPQALLKALTDDMDNNRRDGGLGTLSVHSQNMSPGQPLNQAMAPYLDRLLQYQRSGDLWLASGAQVEQWWRARRNVAVVGSRQGLRLELDISVKGNAPVSGVTVLVMVPARGTVPTIRVTKVGAVQPVVKRVDDYTSQLVFPTLQPGNYAYQVNFSRRTK</sequence>
<accession>A0ABU7UY61</accession>
<dbReference type="SUPFAM" id="SSF88713">
    <property type="entry name" value="Glycoside hydrolase/deacetylase"/>
    <property type="match status" value="1"/>
</dbReference>
<protein>
    <submittedName>
        <fullName evidence="3">Polysaccharide deacetylase family protein</fullName>
    </submittedName>
</protein>
<proteinExistence type="predicted"/>
<evidence type="ECO:0000313" key="3">
    <source>
        <dbReference type="EMBL" id="MEF2155454.1"/>
    </source>
</evidence>
<keyword evidence="1" id="KW-1133">Transmembrane helix</keyword>
<evidence type="ECO:0000259" key="2">
    <source>
        <dbReference type="Pfam" id="PF01522"/>
    </source>
</evidence>
<name>A0ABU7UY61_9GAMM</name>
<feature type="domain" description="NodB homology" evidence="2">
    <location>
        <begin position="317"/>
        <end position="421"/>
    </location>
</feature>
<evidence type="ECO:0000313" key="4">
    <source>
        <dbReference type="Proteomes" id="UP001356170"/>
    </source>
</evidence>
<dbReference type="Gene3D" id="3.20.20.370">
    <property type="entry name" value="Glycoside hydrolase/deacetylase"/>
    <property type="match status" value="1"/>
</dbReference>
<gene>
    <name evidence="3" type="ORF">V3390_04300</name>
</gene>